<evidence type="ECO:0000256" key="2">
    <source>
        <dbReference type="ARBA" id="ARBA00022525"/>
    </source>
</evidence>
<comment type="subcellular location">
    <subcellularLocation>
        <location evidence="1">Secreted</location>
    </subcellularLocation>
</comment>
<feature type="region of interest" description="Disordered" evidence="3">
    <location>
        <begin position="228"/>
        <end position="260"/>
    </location>
</feature>
<dbReference type="EMBL" id="CP035913">
    <property type="protein sequence ID" value="QBE63356.1"/>
    <property type="molecule type" value="Genomic_DNA"/>
</dbReference>
<dbReference type="InterPro" id="IPR011049">
    <property type="entry name" value="Serralysin-like_metalloprot_C"/>
</dbReference>
<dbReference type="PROSITE" id="PS00330">
    <property type="entry name" value="HEMOLYSIN_CALCIUM"/>
    <property type="match status" value="11"/>
</dbReference>
<organism evidence="4 5">
    <name type="scientific">Pseudoduganella lutea</name>
    <dbReference type="NCBI Taxonomy" id="321985"/>
    <lineage>
        <taxon>Bacteria</taxon>
        <taxon>Pseudomonadati</taxon>
        <taxon>Pseudomonadota</taxon>
        <taxon>Betaproteobacteria</taxon>
        <taxon>Burkholderiales</taxon>
        <taxon>Oxalobacteraceae</taxon>
        <taxon>Telluria group</taxon>
        <taxon>Pseudoduganella</taxon>
    </lineage>
</organism>
<dbReference type="Proteomes" id="UP000290637">
    <property type="component" value="Chromosome"/>
</dbReference>
<sequence length="1962" mass="199400">MEIFGTRNNDTLIGTDGNDTISGFDGLDSIRGGAGNDQIRFHPWVTDLTGTVVAQGDAGDDEFIFGEYDTRAFRLSGGEGVDTFRLHWFTSAIEILDFKAGAGGDRIDTSTYIERFYWNFNGINPMGGTAPLLRLVQRGADTLLQYDYDSAAMPNFVTVVTLKNVQVTQLTVANFLEADPSGAQVAGKLITQAGADGKWNSGYYADTIIGSERGDWITGSLGDDYLEGNGGDDSLKGDAGNDTLRGGDGNDQLEATGGHDELYGGAGNDSIVNYYGSHLLDGGEGNDSFSLNYSIRDTTLRGGDGNDRVSGVASNEEALLLVDLGAGDDFVKLYVNHAQLVITGGSGVDSYELMIGSDNGSGSATITDFAAGAGGDRLVLRDYIQRIHGRPDYEAGNPFDAQLGYLRAVQEGADTLVQYDADGAALGDRGWETIARLQTVDAAQLTAHNMGDPLGYAPGGGMPAGQLLTAVYNIDLYGGHGDDTLQGTGNSDELNGGAGNDVLYSGDAESRYLERGDEMDGDIGNDTVIGGGNNDTLDGGRGNDDLDGGGNNDSIEGEDGDDIIRVSAGEDSIAGGDGIDTVYFGNNFADYRIERVHAGIALHDDVRGVHAFLYSVETLVFADATRAFADLMRVSGTAGNDALLGSAFGDTIDGGQGNDTMTGLGGYDEYVVDSAGDRIVEEAGGGVDTIHLTTSLGNYRIPDEVERLVLEIGDAAIDVVGNGSDNTIDGTDAVNAIDGGAGNDTLSGAGGNDGLQGEAGDDDLDGGSGNDTLLGGAGDDELSGDGGIDSMVGGTGDDIYVIDVVADIVVETANGGVDRIYTWLESFVLPENFETLGYWGDAAFHGTGNAADNTLYGYGNNDTLDGAAGADTMDGAWGDDLYLVDNVGDTVEESSNWGFDTVMIGLAGAGTWRMGDHVERAIVTGSLAVNVTGGDTENELRGNGAANILVGHGGDDTLNGGGGSDTLDGGYGDDIFIVDAAGDMVIEMYDQGTDRVVTTLGNYALSEHLEDLAYAGSASFAGKGNAAANLLTGGAGNDTLAGGAGKDTLAGMAGNDTLDGGAGEDRAWVGGAFADYTRKREGGDTVLVHASTGDRTVLRDIEWVQFADGTRPIDALQDGIIGNGADVLNGTAGADRLDGDGGADTMAGGAGNDTYVVDVAGDVIVEAADAGRDMVEVGLGNGTYTLAANVEDATIMSSGAAGITGNDLANALTGNGAANALTGGAGNDTLDGGKGNDALAGGSGDDVYHVDATGDKVTESADGGTDTVITTLAKYTLGANVENVTYTGTGAFAAAGNALGNVIVGGKGNDTVDGAAGIDTYVATGAFGEYSRQRPNATDLVLIKGDQTITLKNVETVRFSDGVKTQAELFVNVASVANDTLSGTDGNDSMNGLAGADQMSGGLGNDLYVVDNIGDRIVENAGAGRDSVQVALARGTYVLAANVEDAVVTSTGAVGITGNDLANELAGNGAANALSGGGGNDTLDGGKGSDALVGGTGDDTYVVDAAGDKVTELADQGTDTVSTTLVKYTLGAHLENLAYTGTSAFAGTGNALDNVITAGVGNDTIDGAAGTDRYVIQGDLADFQRQSPSDKDLVLVKGTQKITLRNIEEVEFSDGVKSIDQLRVNVASQGNDTLTGTAGDDEMNGLAGADQLTGGKGDDTYFLDNVDDTVVELANQGIDTVNIGISAKITYTLGEHIEHAAIMSTAAINIIGNTEDNTLTGNAAANALTGGAGNDTLIGGKGNDTLDGGAGNDFYSVDATGDKVQEEANGGYDIVETTVAKTTLAANVEELRFTGKGAFTGIGNNLDNVIIGGAGSDKLTGGLGADTFVIGAGNDTITDFASGTDHLVIARKIGDGDLIIEQVATPGAAGSFSSKAELVLFTQNVTSLSATNAAKAIGSATEAYGLGDTALFALHTAGTTAVYLFTSSGNDAVVSKGELQQIATLTGVPSLGIGDFQMGDMG</sequence>
<feature type="region of interest" description="Disordered" evidence="3">
    <location>
        <begin position="518"/>
        <end position="560"/>
    </location>
</feature>
<keyword evidence="5" id="KW-1185">Reference proteome</keyword>
<dbReference type="PANTHER" id="PTHR38340:SF1">
    <property type="entry name" value="S-LAYER PROTEIN"/>
    <property type="match status" value="1"/>
</dbReference>
<gene>
    <name evidence="4" type="ORF">EWM63_10605</name>
</gene>
<name>A0A4P6KWP1_9BURK</name>
<dbReference type="OrthoDB" id="8732252at2"/>
<evidence type="ECO:0000256" key="3">
    <source>
        <dbReference type="SAM" id="MobiDB-lite"/>
    </source>
</evidence>
<dbReference type="Gene3D" id="2.150.10.10">
    <property type="entry name" value="Serralysin-like metalloprotease, C-terminal"/>
    <property type="match status" value="12"/>
</dbReference>
<dbReference type="GO" id="GO:0005509">
    <property type="term" value="F:calcium ion binding"/>
    <property type="evidence" value="ECO:0007669"/>
    <property type="project" value="InterPro"/>
</dbReference>
<feature type="region of interest" description="Disordered" evidence="3">
    <location>
        <begin position="745"/>
        <end position="788"/>
    </location>
</feature>
<dbReference type="KEGG" id="plue:EWM63_10605"/>
<dbReference type="InterPro" id="IPR050557">
    <property type="entry name" value="RTX_toxin/Mannuronan_C5-epim"/>
</dbReference>
<dbReference type="Pfam" id="PF00353">
    <property type="entry name" value="HemolysinCabind"/>
    <property type="match status" value="22"/>
</dbReference>
<dbReference type="PANTHER" id="PTHR38340">
    <property type="entry name" value="S-LAYER PROTEIN"/>
    <property type="match status" value="1"/>
</dbReference>
<dbReference type="RefSeq" id="WP_130186485.1">
    <property type="nucleotide sequence ID" value="NZ_CP035913.1"/>
</dbReference>
<dbReference type="SUPFAM" id="SSF51120">
    <property type="entry name" value="beta-Roll"/>
    <property type="match status" value="12"/>
</dbReference>
<dbReference type="InterPro" id="IPR018511">
    <property type="entry name" value="Hemolysin-typ_Ca-bd_CS"/>
</dbReference>
<reference evidence="4 5" key="1">
    <citation type="submission" date="2019-02" db="EMBL/GenBank/DDBJ databases">
        <title>Draft Genome Sequences of Six Type Strains of the Genus Massilia.</title>
        <authorList>
            <person name="Miess H."/>
            <person name="Frediansyhah A."/>
            <person name="Gross H."/>
        </authorList>
    </citation>
    <scope>NUCLEOTIDE SEQUENCE [LARGE SCALE GENOMIC DNA]</scope>
    <source>
        <strain evidence="4 5">DSM 17473</strain>
    </source>
</reference>
<protein>
    <recommendedName>
        <fullName evidence="6">Calcium-binding protein</fullName>
    </recommendedName>
</protein>
<evidence type="ECO:0000256" key="1">
    <source>
        <dbReference type="ARBA" id="ARBA00004613"/>
    </source>
</evidence>
<evidence type="ECO:0000313" key="5">
    <source>
        <dbReference type="Proteomes" id="UP000290637"/>
    </source>
</evidence>
<evidence type="ECO:0008006" key="6">
    <source>
        <dbReference type="Google" id="ProtNLM"/>
    </source>
</evidence>
<evidence type="ECO:0000313" key="4">
    <source>
        <dbReference type="EMBL" id="QBE63356.1"/>
    </source>
</evidence>
<accession>A0A4P6KWP1</accession>
<dbReference type="InterPro" id="IPR001343">
    <property type="entry name" value="Hemolysn_Ca-bd"/>
</dbReference>
<dbReference type="GO" id="GO:0005576">
    <property type="term" value="C:extracellular region"/>
    <property type="evidence" value="ECO:0007669"/>
    <property type="project" value="UniProtKB-SubCell"/>
</dbReference>
<dbReference type="PRINTS" id="PR00313">
    <property type="entry name" value="CABNDNGRPT"/>
</dbReference>
<proteinExistence type="predicted"/>
<keyword evidence="2" id="KW-0964">Secreted</keyword>